<dbReference type="InterPro" id="IPR036869">
    <property type="entry name" value="J_dom_sf"/>
</dbReference>
<dbReference type="PANTHER" id="PTHR44313:SF1">
    <property type="entry name" value="DNAJ HOMOLOG SUBFAMILY C MEMBER 17"/>
    <property type="match status" value="1"/>
</dbReference>
<feature type="region of interest" description="Disordered" evidence="6">
    <location>
        <begin position="274"/>
        <end position="329"/>
    </location>
</feature>
<name>A0ABR1JFN0_9AGAR</name>
<comment type="caution">
    <text evidence="8">The sequence shown here is derived from an EMBL/GenBank/DDBJ whole genome shotgun (WGS) entry which is preliminary data.</text>
</comment>
<dbReference type="Pfam" id="PF00226">
    <property type="entry name" value="DnaJ"/>
    <property type="match status" value="1"/>
</dbReference>
<evidence type="ECO:0000256" key="1">
    <source>
        <dbReference type="ARBA" id="ARBA00004123"/>
    </source>
</evidence>
<gene>
    <name evidence="8" type="ORF">VKT23_009303</name>
</gene>
<dbReference type="SMART" id="SM00271">
    <property type="entry name" value="DnaJ"/>
    <property type="match status" value="1"/>
</dbReference>
<dbReference type="Proteomes" id="UP001498398">
    <property type="component" value="Unassembled WGS sequence"/>
</dbReference>
<proteinExistence type="predicted"/>
<feature type="compositionally biased region" description="Basic and acidic residues" evidence="6">
    <location>
        <begin position="98"/>
        <end position="114"/>
    </location>
</feature>
<dbReference type="PROSITE" id="PS50076">
    <property type="entry name" value="DNAJ_2"/>
    <property type="match status" value="1"/>
</dbReference>
<reference evidence="8 9" key="1">
    <citation type="submission" date="2024-01" db="EMBL/GenBank/DDBJ databases">
        <title>A draft genome for the cacao thread blight pathogen Marasmiellus scandens.</title>
        <authorList>
            <person name="Baruah I.K."/>
            <person name="Leung J."/>
            <person name="Bukari Y."/>
            <person name="Amoako-Attah I."/>
            <person name="Meinhardt L.W."/>
            <person name="Bailey B.A."/>
            <person name="Cohen S.P."/>
        </authorList>
    </citation>
    <scope>NUCLEOTIDE SEQUENCE [LARGE SCALE GENOMIC DNA]</scope>
    <source>
        <strain evidence="8 9">GH-19</strain>
    </source>
</reference>
<dbReference type="PRINTS" id="PR00625">
    <property type="entry name" value="JDOMAIN"/>
</dbReference>
<feature type="compositionally biased region" description="Basic and acidic residues" evidence="6">
    <location>
        <begin position="122"/>
        <end position="156"/>
    </location>
</feature>
<dbReference type="PANTHER" id="PTHR44313">
    <property type="entry name" value="DNAJ HOMOLOG SUBFAMILY C MEMBER 17"/>
    <property type="match status" value="1"/>
</dbReference>
<evidence type="ECO:0000313" key="8">
    <source>
        <dbReference type="EMBL" id="KAK7460582.1"/>
    </source>
</evidence>
<feature type="region of interest" description="Disordered" evidence="6">
    <location>
        <begin position="98"/>
        <end position="166"/>
    </location>
</feature>
<comment type="subcellular location">
    <subcellularLocation>
        <location evidence="2">Cytoplasm</location>
    </subcellularLocation>
    <subcellularLocation>
        <location evidence="1">Nucleus</location>
    </subcellularLocation>
</comment>
<dbReference type="InterPro" id="IPR012677">
    <property type="entry name" value="Nucleotide-bd_a/b_plait_sf"/>
</dbReference>
<evidence type="ECO:0000256" key="5">
    <source>
        <dbReference type="ARBA" id="ARBA00023242"/>
    </source>
</evidence>
<keyword evidence="5" id="KW-0539">Nucleus</keyword>
<dbReference type="InterPro" id="IPR052094">
    <property type="entry name" value="Pre-mRNA-splicing_ERAD"/>
</dbReference>
<evidence type="ECO:0000256" key="4">
    <source>
        <dbReference type="ARBA" id="ARBA00023186"/>
    </source>
</evidence>
<feature type="compositionally biased region" description="Polar residues" evidence="6">
    <location>
        <begin position="277"/>
        <end position="287"/>
    </location>
</feature>
<evidence type="ECO:0000256" key="2">
    <source>
        <dbReference type="ARBA" id="ARBA00004496"/>
    </source>
</evidence>
<accession>A0ABR1JFN0</accession>
<feature type="compositionally biased region" description="Low complexity" evidence="6">
    <location>
        <begin position="305"/>
        <end position="321"/>
    </location>
</feature>
<keyword evidence="3" id="KW-0963">Cytoplasm</keyword>
<keyword evidence="9" id="KW-1185">Reference proteome</keyword>
<evidence type="ECO:0000256" key="6">
    <source>
        <dbReference type="SAM" id="MobiDB-lite"/>
    </source>
</evidence>
<dbReference type="InterPro" id="IPR035979">
    <property type="entry name" value="RBD_domain_sf"/>
</dbReference>
<dbReference type="Gene3D" id="3.30.70.330">
    <property type="match status" value="1"/>
</dbReference>
<evidence type="ECO:0000259" key="7">
    <source>
        <dbReference type="PROSITE" id="PS50076"/>
    </source>
</evidence>
<dbReference type="SUPFAM" id="SSF54928">
    <property type="entry name" value="RNA-binding domain, RBD"/>
    <property type="match status" value="1"/>
</dbReference>
<dbReference type="SUPFAM" id="SSF46565">
    <property type="entry name" value="Chaperone J-domain"/>
    <property type="match status" value="1"/>
</dbReference>
<organism evidence="8 9">
    <name type="scientific">Marasmiellus scandens</name>
    <dbReference type="NCBI Taxonomy" id="2682957"/>
    <lineage>
        <taxon>Eukaryota</taxon>
        <taxon>Fungi</taxon>
        <taxon>Dikarya</taxon>
        <taxon>Basidiomycota</taxon>
        <taxon>Agaricomycotina</taxon>
        <taxon>Agaricomycetes</taxon>
        <taxon>Agaricomycetidae</taxon>
        <taxon>Agaricales</taxon>
        <taxon>Marasmiineae</taxon>
        <taxon>Omphalotaceae</taxon>
        <taxon>Marasmiellus</taxon>
    </lineage>
</organism>
<dbReference type="InterPro" id="IPR001623">
    <property type="entry name" value="DnaJ_domain"/>
</dbReference>
<dbReference type="EMBL" id="JBANRG010000015">
    <property type="protein sequence ID" value="KAK7460582.1"/>
    <property type="molecule type" value="Genomic_DNA"/>
</dbReference>
<dbReference type="CDD" id="cd06257">
    <property type="entry name" value="DnaJ"/>
    <property type="match status" value="1"/>
</dbReference>
<dbReference type="Gene3D" id="1.10.287.110">
    <property type="entry name" value="DnaJ domain"/>
    <property type="match status" value="1"/>
</dbReference>
<sequence>MASLDEDVNPYELLNVGSEATEAEIRKAYRQRSLKVHPDRNPNNPDAAKQFHELTQASELLLDPLRRLALDTKLRAKQARAERFKSYDNKRKHMLEELEEREREFKKSKLEKQKQQAAQLQETEKIKDEGRRMREERQKQMEREVEDQKEKQRQAEQELEPPALESTDTTVRVKWTVSDHPELTTPKDIASLFSSFGEIDTDSIVVSLKPPKKAPQKPPKHGTALIPFKKIGDAFAAVCASGRPERGMKNIEIGWIGGKEPQILGWLQKMGKLGPNIPSSAGQPSAHTTEEKASLPQTQVREDSSTFSSFPASFPDFSTTPADTQPAAGLDYESLTLMRMRQAERQRLEREILEQEANES</sequence>
<protein>
    <recommendedName>
        <fullName evidence="7">J domain-containing protein</fullName>
    </recommendedName>
</protein>
<feature type="domain" description="J" evidence="7">
    <location>
        <begin position="9"/>
        <end position="74"/>
    </location>
</feature>
<keyword evidence="4" id="KW-0143">Chaperone</keyword>
<evidence type="ECO:0000313" key="9">
    <source>
        <dbReference type="Proteomes" id="UP001498398"/>
    </source>
</evidence>
<evidence type="ECO:0000256" key="3">
    <source>
        <dbReference type="ARBA" id="ARBA00022490"/>
    </source>
</evidence>